<name>A0A369ALZ9_9ENTE</name>
<dbReference type="RefSeq" id="WP_114290526.1">
    <property type="nucleotide sequence ID" value="NZ_JBMEAK010000048.1"/>
</dbReference>
<comment type="caution">
    <text evidence="1">The sequence shown here is derived from an EMBL/GenBank/DDBJ whole genome shotgun (WGS) entry which is preliminary data.</text>
</comment>
<dbReference type="AlphaFoldDB" id="A0A369ALZ9"/>
<protein>
    <submittedName>
        <fullName evidence="1">Uncharacterized protein</fullName>
    </submittedName>
</protein>
<keyword evidence="2" id="KW-1185">Reference proteome</keyword>
<dbReference type="EMBL" id="NGJX01000019">
    <property type="protein sequence ID" value="RST98668.1"/>
    <property type="molecule type" value="Genomic_DNA"/>
</dbReference>
<gene>
    <name evidence="1" type="ORF">CBF32_12770</name>
</gene>
<evidence type="ECO:0000313" key="2">
    <source>
        <dbReference type="Proteomes" id="UP000288197"/>
    </source>
</evidence>
<organism evidence="1 2">
    <name type="scientific">Vagococcus fluvialis</name>
    <dbReference type="NCBI Taxonomy" id="2738"/>
    <lineage>
        <taxon>Bacteria</taxon>
        <taxon>Bacillati</taxon>
        <taxon>Bacillota</taxon>
        <taxon>Bacilli</taxon>
        <taxon>Lactobacillales</taxon>
        <taxon>Enterococcaceae</taxon>
        <taxon>Vagococcus</taxon>
    </lineage>
</organism>
<reference evidence="1 2" key="1">
    <citation type="submission" date="2017-05" db="EMBL/GenBank/DDBJ databases">
        <title>Vagococcus spp. assemblies.</title>
        <authorList>
            <person name="Gulvik C.A."/>
        </authorList>
    </citation>
    <scope>NUCLEOTIDE SEQUENCE [LARGE SCALE GENOMIC DNA]</scope>
    <source>
        <strain evidence="1 2">NCFB 2497</strain>
    </source>
</reference>
<sequence>MKLIKISVKNYKIFENLFEFELIKNKVVNVGSNLDKSTIYRKSNEEADIEIKNDIIDNFLSMFNIDSNNEVTNKNIVRVYEEEDLNLAFDELIKAAEKIENEKKMLLEEIYNIELKPPHKAKVKKINSQKYDTILNDINELNDILAHYS</sequence>
<proteinExistence type="predicted"/>
<accession>A0A369ALZ9</accession>
<dbReference type="OrthoDB" id="9801813at2"/>
<evidence type="ECO:0000313" key="1">
    <source>
        <dbReference type="EMBL" id="RST98668.1"/>
    </source>
</evidence>
<dbReference type="GeneID" id="63147522"/>
<dbReference type="Proteomes" id="UP000288197">
    <property type="component" value="Unassembled WGS sequence"/>
</dbReference>